<protein>
    <recommendedName>
        <fullName evidence="1">WASH complex subunit 4 N-terminal domain-containing protein</fullName>
    </recommendedName>
</protein>
<reference evidence="2 3" key="1">
    <citation type="submission" date="2019-08" db="EMBL/GenBank/DDBJ databases">
        <title>The genome of the soybean aphid Biotype 1, its phylome, world population structure and adaptation to the North American continent.</title>
        <authorList>
            <person name="Giordano R."/>
            <person name="Donthu R.K."/>
            <person name="Hernandez A.G."/>
            <person name="Wright C.L."/>
            <person name="Zimin A.V."/>
        </authorList>
    </citation>
    <scope>NUCLEOTIDE SEQUENCE [LARGE SCALE GENOMIC DNA]</scope>
    <source>
        <tissue evidence="2">Whole aphids</tissue>
    </source>
</reference>
<dbReference type="GO" id="GO:0007032">
    <property type="term" value="P:endosome organization"/>
    <property type="evidence" value="ECO:0007669"/>
    <property type="project" value="TreeGrafter"/>
</dbReference>
<dbReference type="EMBL" id="VYZN01000070">
    <property type="protein sequence ID" value="KAE9524302.1"/>
    <property type="molecule type" value="Genomic_DNA"/>
</dbReference>
<dbReference type="AlphaFoldDB" id="A0A6G0T1C1"/>
<name>A0A6G0T1C1_APHGL</name>
<gene>
    <name evidence="2" type="ORF">AGLY_015341</name>
</gene>
<evidence type="ECO:0000313" key="3">
    <source>
        <dbReference type="Proteomes" id="UP000475862"/>
    </source>
</evidence>
<dbReference type="GO" id="GO:0016197">
    <property type="term" value="P:endosomal transport"/>
    <property type="evidence" value="ECO:0007669"/>
    <property type="project" value="TreeGrafter"/>
</dbReference>
<feature type="domain" description="WASH complex subunit 4 N-terminal" evidence="1">
    <location>
        <begin position="28"/>
        <end position="578"/>
    </location>
</feature>
<evidence type="ECO:0000313" key="2">
    <source>
        <dbReference type="EMBL" id="KAE9524302.1"/>
    </source>
</evidence>
<evidence type="ECO:0000259" key="1">
    <source>
        <dbReference type="Pfam" id="PF14745"/>
    </source>
</evidence>
<dbReference type="Proteomes" id="UP000475862">
    <property type="component" value="Unassembled WGS sequence"/>
</dbReference>
<organism evidence="2 3">
    <name type="scientific">Aphis glycines</name>
    <name type="common">Soybean aphid</name>
    <dbReference type="NCBI Taxonomy" id="307491"/>
    <lineage>
        <taxon>Eukaryota</taxon>
        <taxon>Metazoa</taxon>
        <taxon>Ecdysozoa</taxon>
        <taxon>Arthropoda</taxon>
        <taxon>Hexapoda</taxon>
        <taxon>Insecta</taxon>
        <taxon>Pterygota</taxon>
        <taxon>Neoptera</taxon>
        <taxon>Paraneoptera</taxon>
        <taxon>Hemiptera</taxon>
        <taxon>Sternorrhyncha</taxon>
        <taxon>Aphidomorpha</taxon>
        <taxon>Aphidoidea</taxon>
        <taxon>Aphididae</taxon>
        <taxon>Aphidini</taxon>
        <taxon>Aphis</taxon>
        <taxon>Aphis</taxon>
    </lineage>
</organism>
<accession>A0A6G0T1C1</accession>
<dbReference type="InterPro" id="IPR027307">
    <property type="entry name" value="WASH7"/>
</dbReference>
<dbReference type="OrthoDB" id="10261210at2759"/>
<dbReference type="InterPro" id="IPR028191">
    <property type="entry name" value="WASH-4_N"/>
</dbReference>
<dbReference type="GO" id="GO:0005768">
    <property type="term" value="C:endosome"/>
    <property type="evidence" value="ECO:0007669"/>
    <property type="project" value="TreeGrafter"/>
</dbReference>
<keyword evidence="3" id="KW-1185">Reference proteome</keyword>
<proteinExistence type="predicted"/>
<dbReference type="GO" id="GO:0071203">
    <property type="term" value="C:WASH complex"/>
    <property type="evidence" value="ECO:0007669"/>
    <property type="project" value="InterPro"/>
</dbReference>
<sequence length="610" mass="70998">MWSNLEKNNKSEDVVAGKQIQTYKHLLNSHTERLEKIHILKNTLFIFKSPINIKVDVTDKVTIDDLLDIDNNVLSTILKIFATLNSEIVFLKTDVKVKLFNSILYYEECDEDVSTEGLIPVKISKFLQILLELSNFVKHCEYLLSEIHCQFVNIFEFQLITADIHFQGIFEYIGDLLYIFVELDQLIISQPILQQHWVQYRSTLNTIKLDPSKYDCNINDIIQLENICNDIESTLLSGNIFEKVLTSDFNGKKEIQSCDDFVNEFKLYLNNSVLLLGQRAYQKSNNLLLIWSRICSTTVFYTYIFGVFDKKLLKQFTDLLEKVNHLPLDGNLVWNPELFVLRFIGHLIKPNSIRKTEENLEKCNLELLDISKTFSKTTSNYLQQAMIWLTRSEQIEIIHFHASKLDYMYDICNFLSEGIQLCTFIKNTVITLMNLHSTLGKPLIKSNVILICRLIETMKNISYVYQNNHIVMDKLITDIIQYYEFLCLSIIGQVKISCADDRNFNTKNVDRLSSLEVSEKLLHGPFVKNRPLLIKLALNTAIGLQAFPKSQILTITQHLKKIELLQSLQDEIKSISEISCMYWHRVVFPLYFKNIKKQYNHFNGLSVCLL</sequence>
<dbReference type="Pfam" id="PF14745">
    <property type="entry name" value="WASH-4_N"/>
    <property type="match status" value="1"/>
</dbReference>
<dbReference type="PANTHER" id="PTHR31409">
    <property type="entry name" value="WASH COMPLEX SUBUNIT 4"/>
    <property type="match status" value="1"/>
</dbReference>
<dbReference type="PANTHER" id="PTHR31409:SF0">
    <property type="entry name" value="WASH COMPLEX SUBUNIT 4"/>
    <property type="match status" value="1"/>
</dbReference>
<comment type="caution">
    <text evidence="2">The sequence shown here is derived from an EMBL/GenBank/DDBJ whole genome shotgun (WGS) entry which is preliminary data.</text>
</comment>